<feature type="region of interest" description="Disordered" evidence="1">
    <location>
        <begin position="1"/>
        <end position="66"/>
    </location>
</feature>
<proteinExistence type="predicted"/>
<comment type="caution">
    <text evidence="2">The sequence shown here is derived from an EMBL/GenBank/DDBJ whole genome shotgun (WGS) entry which is preliminary data.</text>
</comment>
<organism evidence="2 3">
    <name type="scientific">Stenotrophomonas maltophilia</name>
    <name type="common">Pseudomonas maltophilia</name>
    <name type="synonym">Xanthomonas maltophilia</name>
    <dbReference type="NCBI Taxonomy" id="40324"/>
    <lineage>
        <taxon>Bacteria</taxon>
        <taxon>Pseudomonadati</taxon>
        <taxon>Pseudomonadota</taxon>
        <taxon>Gammaproteobacteria</taxon>
        <taxon>Lysobacterales</taxon>
        <taxon>Lysobacteraceae</taxon>
        <taxon>Stenotrophomonas</taxon>
        <taxon>Stenotrophomonas maltophilia group</taxon>
    </lineage>
</organism>
<dbReference type="AlphaFoldDB" id="A0AAW3S0G8"/>
<reference evidence="2" key="1">
    <citation type="submission" date="2018-09" db="EMBL/GenBank/DDBJ databases">
        <authorList>
            <person name="Groschel M."/>
            <person name="Kohl T."/>
            <person name="Conchillo-Sole O."/>
            <person name="Mamat U."/>
            <person name="Yero D."/>
            <person name="Niemann S."/>
            <person name="Daura X."/>
            <person name="Gibert I."/>
        </authorList>
    </citation>
    <scope>NUCLEOTIDE SEQUENCE</scope>
    <source>
        <strain evidence="2">OG156</strain>
    </source>
</reference>
<evidence type="ECO:0000256" key="1">
    <source>
        <dbReference type="SAM" id="MobiDB-lite"/>
    </source>
</evidence>
<gene>
    <name evidence="2" type="ORF">D7Y33_05190</name>
</gene>
<accession>A0AAW3S0G8</accession>
<evidence type="ECO:0000313" key="2">
    <source>
        <dbReference type="EMBL" id="MBA0310414.1"/>
    </source>
</evidence>
<evidence type="ECO:0008006" key="4">
    <source>
        <dbReference type="Google" id="ProtNLM"/>
    </source>
</evidence>
<name>A0AAW3S0G8_STEMA</name>
<dbReference type="Proteomes" id="UP000822271">
    <property type="component" value="Unassembled WGS sequence"/>
</dbReference>
<sequence>MVTEAELAQAEQAGRWARDACRSRESAPRYEMGQDGVTRRRRWQAGWDKRDQELSAARRSTTRNRR</sequence>
<protein>
    <recommendedName>
        <fullName evidence="4">Ribosome modulation factor</fullName>
    </recommendedName>
</protein>
<reference evidence="2" key="2">
    <citation type="journal article" date="2020" name="Front. Microbiol.">
        <title>Genetic Variants of the DSF Quorum Sensing System in Stenotrophomonas maltophilia Influence Virulence and Resistance Phenotypes Among Genotypically Diverse Clinical Isolates.</title>
        <authorList>
            <person name="Yero D."/>
            <person name="Huedo P."/>
            <person name="Conchillo-Sole O."/>
            <person name="Martinez-Servat S."/>
            <person name="Mamat U."/>
            <person name="Coves X."/>
            <person name="Llanas F."/>
            <person name="Roca I."/>
            <person name="Vila J."/>
            <person name="Schaible U.E."/>
            <person name="Daura X."/>
            <person name="Gibert I."/>
        </authorList>
    </citation>
    <scope>NUCLEOTIDE SEQUENCE</scope>
    <source>
        <strain evidence="2">OG156</strain>
    </source>
</reference>
<dbReference type="EMBL" id="RAUE01000010">
    <property type="protein sequence ID" value="MBA0310414.1"/>
    <property type="molecule type" value="Genomic_DNA"/>
</dbReference>
<evidence type="ECO:0000313" key="3">
    <source>
        <dbReference type="Proteomes" id="UP000822271"/>
    </source>
</evidence>
<feature type="compositionally biased region" description="Basic and acidic residues" evidence="1">
    <location>
        <begin position="16"/>
        <end position="28"/>
    </location>
</feature>